<dbReference type="GO" id="GO:1990423">
    <property type="term" value="C:RZZ complex"/>
    <property type="evidence" value="ECO:0007669"/>
    <property type="project" value="InterPro"/>
</dbReference>
<evidence type="ECO:0000256" key="2">
    <source>
        <dbReference type="ARBA" id="ARBA00009062"/>
    </source>
</evidence>
<keyword evidence="8" id="KW-0131">Cell cycle</keyword>
<dbReference type="Gene3D" id="1.20.58.730">
    <property type="match status" value="1"/>
</dbReference>
<keyword evidence="9" id="KW-0137">Centromere</keyword>
<accession>H2ZLY8</accession>
<protein>
    <recommendedName>
        <fullName evidence="3">Protein zwilch homolog</fullName>
    </recommendedName>
</protein>
<evidence type="ECO:0000313" key="11">
    <source>
        <dbReference type="Proteomes" id="UP000007875"/>
    </source>
</evidence>
<keyword evidence="5" id="KW-0132">Cell division</keyword>
<dbReference type="Ensembl" id="ENSCSAVT00000018806.1">
    <property type="protein sequence ID" value="ENSCSAVP00000018604.1"/>
    <property type="gene ID" value="ENSCSAVG00000010934.1"/>
</dbReference>
<evidence type="ECO:0000256" key="5">
    <source>
        <dbReference type="ARBA" id="ARBA00022618"/>
    </source>
</evidence>
<reference evidence="11" key="1">
    <citation type="submission" date="2003-08" db="EMBL/GenBank/DDBJ databases">
        <authorList>
            <person name="Birren B."/>
            <person name="Nusbaum C."/>
            <person name="Abebe A."/>
            <person name="Abouelleil A."/>
            <person name="Adekoya E."/>
            <person name="Ait-zahra M."/>
            <person name="Allen N."/>
            <person name="Allen T."/>
            <person name="An P."/>
            <person name="Anderson M."/>
            <person name="Anderson S."/>
            <person name="Arachchi H."/>
            <person name="Armbruster J."/>
            <person name="Bachantsang P."/>
            <person name="Baldwin J."/>
            <person name="Barry A."/>
            <person name="Bayul T."/>
            <person name="Blitshsteyn B."/>
            <person name="Bloom T."/>
            <person name="Blye J."/>
            <person name="Boguslavskiy L."/>
            <person name="Borowsky M."/>
            <person name="Boukhgalter B."/>
            <person name="Brunache A."/>
            <person name="Butler J."/>
            <person name="Calixte N."/>
            <person name="Calvo S."/>
            <person name="Camarata J."/>
            <person name="Campo K."/>
            <person name="Chang J."/>
            <person name="Cheshatsang Y."/>
            <person name="Citroen M."/>
            <person name="Collymore A."/>
            <person name="Considine T."/>
            <person name="Cook A."/>
            <person name="Cooke P."/>
            <person name="Corum B."/>
            <person name="Cuomo C."/>
            <person name="David R."/>
            <person name="Dawoe T."/>
            <person name="Degray S."/>
            <person name="Dodge S."/>
            <person name="Dooley K."/>
            <person name="Dorje P."/>
            <person name="Dorjee K."/>
            <person name="Dorris L."/>
            <person name="Duffey N."/>
            <person name="Dupes A."/>
            <person name="Elkins T."/>
            <person name="Engels R."/>
            <person name="Erickson J."/>
            <person name="Farina A."/>
            <person name="Faro S."/>
            <person name="Ferreira P."/>
            <person name="Fischer H."/>
            <person name="Fitzgerald M."/>
            <person name="Foley K."/>
            <person name="Gage D."/>
            <person name="Galagan J."/>
            <person name="Gearin G."/>
            <person name="Gnerre S."/>
            <person name="Gnirke A."/>
            <person name="Goyette A."/>
            <person name="Graham J."/>
            <person name="Grandbois E."/>
            <person name="Gyaltsen K."/>
            <person name="Hafez N."/>
            <person name="Hagopian D."/>
            <person name="Hagos B."/>
            <person name="Hall J."/>
            <person name="Hatcher B."/>
            <person name="Heller A."/>
            <person name="Higgins H."/>
            <person name="Honan T."/>
            <person name="Horn A."/>
            <person name="Houde N."/>
            <person name="Hughes L."/>
            <person name="Hulme W."/>
            <person name="Husby E."/>
            <person name="Iliev I."/>
            <person name="Jaffe D."/>
            <person name="Jones C."/>
            <person name="Kamal M."/>
            <person name="Kamat A."/>
            <person name="Kamvysselis M."/>
            <person name="Karlsson E."/>
            <person name="Kells C."/>
            <person name="Kieu A."/>
            <person name="Kisner P."/>
            <person name="Kodira C."/>
            <person name="Kulbokas E."/>
            <person name="Labutti K."/>
            <person name="Lama D."/>
            <person name="Landers T."/>
            <person name="Leger J."/>
            <person name="Levine S."/>
            <person name="Lewis D."/>
            <person name="Lewis T."/>
            <person name="Lindblad-toh K."/>
            <person name="Liu X."/>
            <person name="Lokyitsang T."/>
            <person name="Lokyitsang Y."/>
            <person name="Lucien O."/>
            <person name="Lui A."/>
            <person name="Ma L.J."/>
            <person name="Mabbitt R."/>
            <person name="Macdonald J."/>
            <person name="Maclean C."/>
            <person name="Major J."/>
            <person name="Manning J."/>
            <person name="Marabella R."/>
            <person name="Maru K."/>
            <person name="Matthews C."/>
            <person name="Mauceli E."/>
            <person name="Mccarthy M."/>
            <person name="Mcdonough S."/>
            <person name="Mcghee T."/>
            <person name="Meldrim J."/>
            <person name="Meneus L."/>
            <person name="Mesirov J."/>
            <person name="Mihalev A."/>
            <person name="Mihova T."/>
            <person name="Mikkelsen T."/>
            <person name="Mlenga V."/>
            <person name="Moru K."/>
            <person name="Mozes J."/>
            <person name="Mulrain L."/>
            <person name="Munson G."/>
            <person name="Naylor J."/>
            <person name="Newes C."/>
            <person name="Nguyen C."/>
            <person name="Nguyen N."/>
            <person name="Nguyen T."/>
            <person name="Nicol R."/>
            <person name="Nielsen C."/>
            <person name="Nizzari M."/>
            <person name="Norbu C."/>
            <person name="Norbu N."/>
            <person name="O'donnell P."/>
            <person name="Okoawo O."/>
            <person name="O'leary S."/>
            <person name="Omotosho B."/>
            <person name="O'neill K."/>
            <person name="Osman S."/>
            <person name="Parker S."/>
            <person name="Perrin D."/>
            <person name="Phunkhang P."/>
            <person name="Piqani B."/>
            <person name="Purcell S."/>
            <person name="Rachupka T."/>
            <person name="Ramasamy U."/>
            <person name="Rameau R."/>
            <person name="Ray V."/>
            <person name="Raymond C."/>
            <person name="Retta R."/>
            <person name="Richardson S."/>
            <person name="Rise C."/>
            <person name="Rodriguez J."/>
            <person name="Rogers J."/>
            <person name="Rogov P."/>
            <person name="Rutman M."/>
            <person name="Schupbach R."/>
            <person name="Seaman C."/>
            <person name="Settipalli S."/>
            <person name="Sharpe T."/>
            <person name="Sheridan J."/>
            <person name="Sherpa N."/>
            <person name="Shi J."/>
            <person name="Smirnov S."/>
            <person name="Smith C."/>
            <person name="Sougnez C."/>
            <person name="Spencer B."/>
            <person name="Stalker J."/>
            <person name="Stange-thomann N."/>
            <person name="Stavropoulos S."/>
            <person name="Stetson K."/>
            <person name="Stone C."/>
            <person name="Stone S."/>
            <person name="Stubbs M."/>
            <person name="Talamas J."/>
            <person name="Tchuinga P."/>
            <person name="Tenzing P."/>
            <person name="Tesfaye S."/>
            <person name="Theodore J."/>
            <person name="Thoulutsang Y."/>
            <person name="Topham K."/>
            <person name="Towey S."/>
            <person name="Tsamla T."/>
            <person name="Tsomo N."/>
            <person name="Vallee D."/>
            <person name="Vassiliev H."/>
            <person name="Venkataraman V."/>
            <person name="Vinson J."/>
            <person name="Vo A."/>
            <person name="Wade C."/>
            <person name="Wang S."/>
            <person name="Wangchuk T."/>
            <person name="Wangdi T."/>
            <person name="Whittaker C."/>
            <person name="Wilkinson J."/>
            <person name="Wu Y."/>
            <person name="Wyman D."/>
            <person name="Yadav S."/>
            <person name="Yang S."/>
            <person name="Yang X."/>
            <person name="Yeager S."/>
            <person name="Yee E."/>
            <person name="Young G."/>
            <person name="Zainoun J."/>
            <person name="Zembeck L."/>
            <person name="Zimmer A."/>
            <person name="Zody M."/>
            <person name="Lander E."/>
        </authorList>
    </citation>
    <scope>NUCLEOTIDE SEQUENCE [LARGE SCALE GENOMIC DNA]</scope>
</reference>
<dbReference type="InterPro" id="IPR018630">
    <property type="entry name" value="Zwilch"/>
</dbReference>
<dbReference type="PANTHER" id="PTHR15995:SF1">
    <property type="entry name" value="PROTEIN ZWILCH HOMOLOG"/>
    <property type="match status" value="1"/>
</dbReference>
<dbReference type="GO" id="GO:0007094">
    <property type="term" value="P:mitotic spindle assembly checkpoint signaling"/>
    <property type="evidence" value="ECO:0007669"/>
    <property type="project" value="TreeGrafter"/>
</dbReference>
<dbReference type="GO" id="GO:0051301">
    <property type="term" value="P:cell division"/>
    <property type="evidence" value="ECO:0007669"/>
    <property type="project" value="UniProtKB-KW"/>
</dbReference>
<dbReference type="AlphaFoldDB" id="H2ZLY8"/>
<comment type="similarity">
    <text evidence="2">Belongs to the ZWILCH family.</text>
</comment>
<evidence type="ECO:0000313" key="10">
    <source>
        <dbReference type="Ensembl" id="ENSCSAVP00000018604.1"/>
    </source>
</evidence>
<dbReference type="HOGENOM" id="CLU_1900904_0_0_1"/>
<keyword evidence="11" id="KW-1185">Reference proteome</keyword>
<comment type="subcellular location">
    <subcellularLocation>
        <location evidence="1">Chromosome</location>
        <location evidence="1">Centromere</location>
        <location evidence="1">Kinetochore</location>
    </subcellularLocation>
</comment>
<evidence type="ECO:0000256" key="4">
    <source>
        <dbReference type="ARBA" id="ARBA00022454"/>
    </source>
</evidence>
<evidence type="ECO:0000256" key="7">
    <source>
        <dbReference type="ARBA" id="ARBA00022838"/>
    </source>
</evidence>
<evidence type="ECO:0000256" key="6">
    <source>
        <dbReference type="ARBA" id="ARBA00022776"/>
    </source>
</evidence>
<evidence type="ECO:0000256" key="8">
    <source>
        <dbReference type="ARBA" id="ARBA00023306"/>
    </source>
</evidence>
<keyword evidence="7" id="KW-0995">Kinetochore</keyword>
<reference evidence="10" key="3">
    <citation type="submission" date="2025-09" db="UniProtKB">
        <authorList>
            <consortium name="Ensembl"/>
        </authorList>
    </citation>
    <scope>IDENTIFICATION</scope>
</reference>
<dbReference type="PANTHER" id="PTHR15995">
    <property type="entry name" value="PROTEIN ZWILCH HOMOLOG"/>
    <property type="match status" value="1"/>
</dbReference>
<evidence type="ECO:0000256" key="3">
    <source>
        <dbReference type="ARBA" id="ARBA00013896"/>
    </source>
</evidence>
<organism evidence="10 11">
    <name type="scientific">Ciona savignyi</name>
    <name type="common">Pacific transparent sea squirt</name>
    <dbReference type="NCBI Taxonomy" id="51511"/>
    <lineage>
        <taxon>Eukaryota</taxon>
        <taxon>Metazoa</taxon>
        <taxon>Chordata</taxon>
        <taxon>Tunicata</taxon>
        <taxon>Ascidiacea</taxon>
        <taxon>Phlebobranchia</taxon>
        <taxon>Cionidae</taxon>
        <taxon>Ciona</taxon>
    </lineage>
</organism>
<sequence length="134" mass="14935">MLNRTMEGLRKLHHVTELATLCQANLMLPVEKIRSAVRSALQSYVAEEVNFHKLFSFDVSLTDVKWIIESSSPSVWRVNKLGANAFGEDSGSACWTRDFPFSGLVQQPAVNCDMSNLSVTSQDEITDAYYVTTA</sequence>
<evidence type="ECO:0000256" key="1">
    <source>
        <dbReference type="ARBA" id="ARBA00004629"/>
    </source>
</evidence>
<reference evidence="10" key="2">
    <citation type="submission" date="2025-08" db="UniProtKB">
        <authorList>
            <consortium name="Ensembl"/>
        </authorList>
    </citation>
    <scope>IDENTIFICATION</scope>
</reference>
<name>H2ZLY8_CIOSA</name>
<proteinExistence type="inferred from homology"/>
<dbReference type="Proteomes" id="UP000007875">
    <property type="component" value="Unassembled WGS sequence"/>
</dbReference>
<dbReference type="InParanoid" id="H2ZLY8"/>
<evidence type="ECO:0000256" key="9">
    <source>
        <dbReference type="ARBA" id="ARBA00023328"/>
    </source>
</evidence>
<dbReference type="GO" id="GO:0034501">
    <property type="term" value="P:protein localization to kinetochore"/>
    <property type="evidence" value="ECO:0007669"/>
    <property type="project" value="TreeGrafter"/>
</dbReference>
<keyword evidence="6" id="KW-0498">Mitosis</keyword>
<keyword evidence="4" id="KW-0158">Chromosome</keyword>